<evidence type="ECO:0000313" key="8">
    <source>
        <dbReference type="Proteomes" id="UP000214646"/>
    </source>
</evidence>
<evidence type="ECO:0000256" key="1">
    <source>
        <dbReference type="SAM" id="MobiDB-lite"/>
    </source>
</evidence>
<evidence type="ECO:0000313" key="3">
    <source>
        <dbReference type="EMBL" id="OWK40896.1"/>
    </source>
</evidence>
<keyword evidence="8" id="KW-1185">Reference proteome</keyword>
<dbReference type="EMBL" id="NIDE01000005">
    <property type="protein sequence ID" value="OWK42235.1"/>
    <property type="molecule type" value="Genomic_DNA"/>
</dbReference>
<reference evidence="5" key="2">
    <citation type="journal article" date="2018" name="Appl. Environ. Microbiol.">
        <title>Genome Analysis of Fimbriiglobus ruber SP5(T), a Planctomycete with Confirmed Chitinolytic Capability.</title>
        <authorList>
            <person name="Ravin N.V."/>
            <person name="Rakitin A.L."/>
            <person name="Ivanova A.A."/>
            <person name="Beletsky A.V."/>
            <person name="Kulichevskaya I.S."/>
            <person name="Mardanov A.V."/>
            <person name="Dedysh S.N."/>
        </authorList>
    </citation>
    <scope>NUCLEOTIDE SEQUENCE</scope>
    <source>
        <strain evidence="5">SP5</strain>
    </source>
</reference>
<evidence type="ECO:0000259" key="2">
    <source>
        <dbReference type="Pfam" id="PF03050"/>
    </source>
</evidence>
<protein>
    <recommendedName>
        <fullName evidence="2">Transposase IS66 central domain-containing protein</fullName>
    </recommendedName>
</protein>
<evidence type="ECO:0000313" key="4">
    <source>
        <dbReference type="EMBL" id="OWK40926.1"/>
    </source>
</evidence>
<evidence type="ECO:0000313" key="7">
    <source>
        <dbReference type="EMBL" id="OWK42235.1"/>
    </source>
</evidence>
<dbReference type="AlphaFoldDB" id="A0A225DKB6"/>
<dbReference type="OrthoDB" id="253226at2"/>
<dbReference type="InterPro" id="IPR004291">
    <property type="entry name" value="Transposase_IS66_central"/>
</dbReference>
<accession>A0A225DKB6</accession>
<dbReference type="Pfam" id="PF03050">
    <property type="entry name" value="DDE_Tnp_IS66"/>
    <property type="match status" value="1"/>
</dbReference>
<dbReference type="PANTHER" id="PTHR33678:SF2">
    <property type="match status" value="1"/>
</dbReference>
<dbReference type="RefSeq" id="WP_088255053.1">
    <property type="nucleotide sequence ID" value="NZ_NIDE01000005.1"/>
</dbReference>
<gene>
    <name evidence="5" type="ORF">FRUB_03890</name>
    <name evidence="6" type="ORF">FRUB_04169</name>
    <name evidence="7" type="ORF">FRUB_04313</name>
    <name evidence="3" type="ORF">FRUB_04788</name>
    <name evidence="4" type="ORF">FRUB_04818</name>
</gene>
<evidence type="ECO:0000313" key="6">
    <source>
        <dbReference type="EMBL" id="OWK42091.1"/>
    </source>
</evidence>
<dbReference type="InterPro" id="IPR052344">
    <property type="entry name" value="Transposase-related"/>
</dbReference>
<dbReference type="EMBL" id="NIDE01000007">
    <property type="protein sequence ID" value="OWK40896.1"/>
    <property type="molecule type" value="Genomic_DNA"/>
</dbReference>
<comment type="caution">
    <text evidence="5">The sequence shown here is derived from an EMBL/GenBank/DDBJ whole genome shotgun (WGS) entry which is preliminary data.</text>
</comment>
<feature type="compositionally biased region" description="Basic residues" evidence="1">
    <location>
        <begin position="67"/>
        <end position="84"/>
    </location>
</feature>
<feature type="domain" description="Transposase IS66 central" evidence="2">
    <location>
        <begin position="153"/>
        <end position="432"/>
    </location>
</feature>
<feature type="compositionally biased region" description="Basic and acidic residues" evidence="1">
    <location>
        <begin position="407"/>
        <end position="420"/>
    </location>
</feature>
<reference evidence="8" key="1">
    <citation type="submission" date="2017-06" db="EMBL/GenBank/DDBJ databases">
        <title>Genome analysis of Fimbriiglobus ruber SP5, the first member of the order Planctomycetales with confirmed chitinolytic capability.</title>
        <authorList>
            <person name="Ravin N.V."/>
            <person name="Rakitin A.L."/>
            <person name="Ivanova A.A."/>
            <person name="Beletsky A.V."/>
            <person name="Kulichevskaya I.S."/>
            <person name="Mardanov A.V."/>
            <person name="Dedysh S.N."/>
        </authorList>
    </citation>
    <scope>NUCLEOTIDE SEQUENCE [LARGE SCALE GENOMIC DNA]</scope>
    <source>
        <strain evidence="8">SP5</strain>
    </source>
</reference>
<dbReference type="EMBL" id="NIDE01000005">
    <property type="protein sequence ID" value="OWK41812.1"/>
    <property type="molecule type" value="Genomic_DNA"/>
</dbReference>
<name>A0A225DKB6_9BACT</name>
<feature type="region of interest" description="Disordered" evidence="1">
    <location>
        <begin position="396"/>
        <end position="429"/>
    </location>
</feature>
<dbReference type="EMBL" id="NIDE01000005">
    <property type="protein sequence ID" value="OWK42091.1"/>
    <property type="molecule type" value="Genomic_DNA"/>
</dbReference>
<feature type="region of interest" description="Disordered" evidence="1">
    <location>
        <begin position="42"/>
        <end position="87"/>
    </location>
</feature>
<proteinExistence type="predicted"/>
<evidence type="ECO:0000313" key="5">
    <source>
        <dbReference type="EMBL" id="OWK41812.1"/>
    </source>
</evidence>
<dbReference type="EMBL" id="NIDE01000007">
    <property type="protein sequence ID" value="OWK40926.1"/>
    <property type="molecule type" value="Genomic_DNA"/>
</dbReference>
<dbReference type="PANTHER" id="PTHR33678">
    <property type="entry name" value="BLL1576 PROTEIN"/>
    <property type="match status" value="1"/>
</dbReference>
<dbReference type="Proteomes" id="UP000214646">
    <property type="component" value="Unassembled WGS sequence"/>
</dbReference>
<sequence length="500" mass="56464">MGDEQLKQDVRQGKVSPEHLVDLIVSLQAELLAARQRIRELEQHLPTPPTAKLDQPFSMRAEEQRQHARSNKPQKRKKPKRHGRVTTADKIARAERTEKVFPAGIPPADCRRSHVRPVWRFESGRAVLVAYEIYRGPKNQYGQIPGVFGRSEFAVEIVVAIAFLVHGVGLSFDKVCQVLTFFQQLRLPKSQADALLRQLSRHWEKEFDTLCTLLAHAAVVHADETRWSLNSVWAFLSEQARVLLFGVHKDAGTLKTILDPETFEGVLVSDDAAVYATFTIAQKCWAHLLRKAIKLTLQEPDHEGYRTFTDRLLEIYRAACRARDDGRLSDAGRTARVEGLEQRVYDLCSAQWLADEPPGDGCRNDYRLLVNELMRLMLAKELFPFVTAPAVTQPNGATAPVAGTNNEAERTLRGSADARKTGRTSKTPAGARRRTILMSVLESLRLYLTEWTLASVIAEVTRWMEAGRSCFEDLLIKLKIPRPEDSILDRIFPKVEMATS</sequence>
<organism evidence="5 8">
    <name type="scientific">Fimbriiglobus ruber</name>
    <dbReference type="NCBI Taxonomy" id="1908690"/>
    <lineage>
        <taxon>Bacteria</taxon>
        <taxon>Pseudomonadati</taxon>
        <taxon>Planctomycetota</taxon>
        <taxon>Planctomycetia</taxon>
        <taxon>Gemmatales</taxon>
        <taxon>Gemmataceae</taxon>
        <taxon>Fimbriiglobus</taxon>
    </lineage>
</organism>